<organism evidence="1 2">
    <name type="scientific">Clostridium rhizosphaerae</name>
    <dbReference type="NCBI Taxonomy" id="2803861"/>
    <lineage>
        <taxon>Bacteria</taxon>
        <taxon>Bacillati</taxon>
        <taxon>Bacillota</taxon>
        <taxon>Clostridia</taxon>
        <taxon>Eubacteriales</taxon>
        <taxon>Clostridiaceae</taxon>
        <taxon>Clostridium</taxon>
    </lineage>
</organism>
<dbReference type="SUPFAM" id="SSF110391">
    <property type="entry name" value="GlpP-like"/>
    <property type="match status" value="1"/>
</dbReference>
<dbReference type="EMBL" id="JAESWC010000014">
    <property type="protein sequence ID" value="MBL4937394.1"/>
    <property type="molecule type" value="Genomic_DNA"/>
</dbReference>
<name>A0ABS1TDG0_9CLOT</name>
<comment type="caution">
    <text evidence="1">The sequence shown here is derived from an EMBL/GenBank/DDBJ whole genome shotgun (WGS) entry which is preliminary data.</text>
</comment>
<dbReference type="InterPro" id="IPR013785">
    <property type="entry name" value="Aldolase_TIM"/>
</dbReference>
<evidence type="ECO:0000313" key="2">
    <source>
        <dbReference type="Proteomes" id="UP000632377"/>
    </source>
</evidence>
<dbReference type="RefSeq" id="WP_202750145.1">
    <property type="nucleotide sequence ID" value="NZ_JAESWC010000014.1"/>
</dbReference>
<dbReference type="InterPro" id="IPR006699">
    <property type="entry name" value="GlpP"/>
</dbReference>
<accession>A0ABS1TDG0</accession>
<dbReference type="Proteomes" id="UP000632377">
    <property type="component" value="Unassembled WGS sequence"/>
</dbReference>
<dbReference type="Gene3D" id="3.20.20.70">
    <property type="entry name" value="Aldolase class I"/>
    <property type="match status" value="1"/>
</dbReference>
<gene>
    <name evidence="1" type="ORF">JK636_16865</name>
</gene>
<dbReference type="PIRSF" id="PIRSF016897">
    <property type="entry name" value="GlpP"/>
    <property type="match status" value="1"/>
</dbReference>
<dbReference type="Pfam" id="PF04309">
    <property type="entry name" value="G3P_antiterm"/>
    <property type="match status" value="1"/>
</dbReference>
<proteinExistence type="predicted"/>
<reference evidence="1 2" key="1">
    <citation type="submission" date="2021-01" db="EMBL/GenBank/DDBJ databases">
        <title>Genome public.</title>
        <authorList>
            <person name="Liu C."/>
            <person name="Sun Q."/>
        </authorList>
    </citation>
    <scope>NUCLEOTIDE SEQUENCE [LARGE SCALE GENOMIC DNA]</scope>
    <source>
        <strain evidence="1 2">YIM B02515</strain>
    </source>
</reference>
<keyword evidence="2" id="KW-1185">Reference proteome</keyword>
<protein>
    <submittedName>
        <fullName evidence="1">Glycerol-3-phosphate responsive antiterminator</fullName>
    </submittedName>
</protein>
<dbReference type="PANTHER" id="PTHR35787">
    <property type="entry name" value="GLYCEROL UPTAKE OPERON ANTITERMINATOR REGULATORY PROTEIN"/>
    <property type="match status" value="1"/>
</dbReference>
<sequence length="187" mass="20600">MIKLEETLIENPVIAAIRNDSDLNKAIFSNAEVVFVLYGNLMNVKDICEKLKAAKKIVFIHLDMIEGLRGDVFGIEYIKQYADPYGIITTKPTNIRHAKQFGLCTIQRIFIIDSLSLETGIKNIREVTPDAVEVMPGIASKIINIIQNKVKAPIIAGGLINNKKDVIEALSSGAVAISTSSSELWNM</sequence>
<evidence type="ECO:0000313" key="1">
    <source>
        <dbReference type="EMBL" id="MBL4937394.1"/>
    </source>
</evidence>
<dbReference type="PANTHER" id="PTHR35787:SF1">
    <property type="entry name" value="GLYCEROL UPTAKE OPERON ANTITERMINATOR REGULATORY PROTEIN"/>
    <property type="match status" value="1"/>
</dbReference>